<dbReference type="SUPFAM" id="SSF47336">
    <property type="entry name" value="ACP-like"/>
    <property type="match status" value="1"/>
</dbReference>
<dbReference type="EMBL" id="WTYN01000001">
    <property type="protein sequence ID" value="MXO62527.1"/>
    <property type="molecule type" value="Genomic_DNA"/>
</dbReference>
<feature type="compositionally biased region" description="Basic and acidic residues" evidence="3">
    <location>
        <begin position="420"/>
        <end position="429"/>
    </location>
</feature>
<feature type="transmembrane region" description="Helical" evidence="4">
    <location>
        <begin position="524"/>
        <end position="542"/>
    </location>
</feature>
<feature type="transmembrane region" description="Helical" evidence="4">
    <location>
        <begin position="739"/>
        <end position="758"/>
    </location>
</feature>
<evidence type="ECO:0000256" key="1">
    <source>
        <dbReference type="ARBA" id="ARBA00006432"/>
    </source>
</evidence>
<feature type="region of interest" description="Disordered" evidence="3">
    <location>
        <begin position="410"/>
        <end position="429"/>
    </location>
</feature>
<comment type="caution">
    <text evidence="6">The sequence shown here is derived from an EMBL/GenBank/DDBJ whole genome shotgun (WGS) entry which is preliminary data.</text>
</comment>
<evidence type="ECO:0000259" key="5">
    <source>
        <dbReference type="PROSITE" id="PS50075"/>
    </source>
</evidence>
<evidence type="ECO:0000256" key="2">
    <source>
        <dbReference type="ARBA" id="ARBA00022598"/>
    </source>
</evidence>
<organism evidence="6 7">
    <name type="scientific">Qipengyuania oceanensis</name>
    <dbReference type="NCBI Taxonomy" id="1463597"/>
    <lineage>
        <taxon>Bacteria</taxon>
        <taxon>Pseudomonadati</taxon>
        <taxon>Pseudomonadota</taxon>
        <taxon>Alphaproteobacteria</taxon>
        <taxon>Sphingomonadales</taxon>
        <taxon>Erythrobacteraceae</taxon>
        <taxon>Qipengyuania</taxon>
    </lineage>
</organism>
<dbReference type="InterPro" id="IPR009081">
    <property type="entry name" value="PP-bd_ACP"/>
</dbReference>
<dbReference type="InterPro" id="IPR000873">
    <property type="entry name" value="AMP-dep_synth/lig_dom"/>
</dbReference>
<dbReference type="AlphaFoldDB" id="A0A844YF27"/>
<dbReference type="PANTHER" id="PTHR43201:SF5">
    <property type="entry name" value="MEDIUM-CHAIN ACYL-COA LIGASE ACSF2, MITOCHONDRIAL"/>
    <property type="match status" value="1"/>
</dbReference>
<dbReference type="InterPro" id="IPR036736">
    <property type="entry name" value="ACP-like_sf"/>
</dbReference>
<dbReference type="OrthoDB" id="9778690at2"/>
<accession>A0A844YF27</accession>
<dbReference type="InterPro" id="IPR020845">
    <property type="entry name" value="AMP-binding_CS"/>
</dbReference>
<proteinExistence type="inferred from homology"/>
<name>A0A844YF27_9SPHN</name>
<dbReference type="GO" id="GO:0006631">
    <property type="term" value="P:fatty acid metabolic process"/>
    <property type="evidence" value="ECO:0007669"/>
    <property type="project" value="TreeGrafter"/>
</dbReference>
<protein>
    <submittedName>
        <fullName evidence="6">AMP-binding protein</fullName>
    </submittedName>
</protein>
<dbReference type="Pfam" id="PF00501">
    <property type="entry name" value="AMP-binding"/>
    <property type="match status" value="1"/>
</dbReference>
<feature type="transmembrane region" description="Helical" evidence="4">
    <location>
        <begin position="554"/>
        <end position="579"/>
    </location>
</feature>
<keyword evidence="4" id="KW-1133">Transmembrane helix</keyword>
<dbReference type="CDD" id="cd04433">
    <property type="entry name" value="AFD_class_I"/>
    <property type="match status" value="1"/>
</dbReference>
<dbReference type="SUPFAM" id="SSF56801">
    <property type="entry name" value="Acetyl-CoA synthetase-like"/>
    <property type="match status" value="1"/>
</dbReference>
<feature type="region of interest" description="Disordered" evidence="3">
    <location>
        <begin position="800"/>
        <end position="826"/>
    </location>
</feature>
<evidence type="ECO:0000256" key="4">
    <source>
        <dbReference type="SAM" id="Phobius"/>
    </source>
</evidence>
<dbReference type="PANTHER" id="PTHR43201">
    <property type="entry name" value="ACYL-COA SYNTHETASE"/>
    <property type="match status" value="1"/>
</dbReference>
<dbReference type="Gene3D" id="1.10.1200.10">
    <property type="entry name" value="ACP-like"/>
    <property type="match status" value="1"/>
</dbReference>
<gene>
    <name evidence="6" type="ORF">GRI48_05830</name>
</gene>
<dbReference type="PROSITE" id="PS50075">
    <property type="entry name" value="CARRIER"/>
    <property type="match status" value="1"/>
</dbReference>
<keyword evidence="7" id="KW-1185">Reference proteome</keyword>
<evidence type="ECO:0000313" key="7">
    <source>
        <dbReference type="Proteomes" id="UP000445582"/>
    </source>
</evidence>
<dbReference type="PROSITE" id="PS00455">
    <property type="entry name" value="AMP_BINDING"/>
    <property type="match status" value="1"/>
</dbReference>
<dbReference type="Pfam" id="PF00550">
    <property type="entry name" value="PP-binding"/>
    <property type="match status" value="1"/>
</dbReference>
<dbReference type="InterPro" id="IPR045851">
    <property type="entry name" value="AMP-bd_C_sf"/>
</dbReference>
<reference evidence="6 7" key="1">
    <citation type="submission" date="2019-12" db="EMBL/GenBank/DDBJ databases">
        <title>Genomic-based taxomic classification of the family Erythrobacteraceae.</title>
        <authorList>
            <person name="Xu L."/>
        </authorList>
    </citation>
    <scope>NUCLEOTIDE SEQUENCE [LARGE SCALE GENOMIC DNA]</scope>
    <source>
        <strain evidence="6 7">MCCC 1A09965</strain>
    </source>
</reference>
<keyword evidence="4" id="KW-0472">Membrane</keyword>
<feature type="transmembrane region" description="Helical" evidence="4">
    <location>
        <begin position="712"/>
        <end position="732"/>
    </location>
</feature>
<feature type="domain" description="Carrier" evidence="5">
    <location>
        <begin position="424"/>
        <end position="499"/>
    </location>
</feature>
<dbReference type="InterPro" id="IPR042099">
    <property type="entry name" value="ANL_N_sf"/>
</dbReference>
<dbReference type="RefSeq" id="WP_160672714.1">
    <property type="nucleotide sequence ID" value="NZ_WTYN01000001.1"/>
</dbReference>
<comment type="similarity">
    <text evidence="1">Belongs to the ATP-dependent AMP-binding enzyme family.</text>
</comment>
<evidence type="ECO:0000256" key="3">
    <source>
        <dbReference type="SAM" id="MobiDB-lite"/>
    </source>
</evidence>
<feature type="transmembrane region" description="Helical" evidence="4">
    <location>
        <begin position="764"/>
        <end position="785"/>
    </location>
</feature>
<dbReference type="Proteomes" id="UP000445582">
    <property type="component" value="Unassembled WGS sequence"/>
</dbReference>
<sequence>MTGSDGGEHRPTIIGIRKCNSPAFVRAVFEACSKGQLFAVLDDEAALPSIAGYNRGPILEPEAGAGWSEGSLALRSEDEPAQIVFTSGTEGEPKPIVISHAALADTVERLNAIMRVDETIREYVGVPVGFSFGLGRCRAVAAAGGRFYIPQNGFDPLQIRDMLAAGSINALSAVPSLLRLLIAQPGVLQGHGASLRWLEIGSQYMNRSEKEQLKALFPNARIVQHYGLTEASRSTFLVVSDCEGEALESVGQPYGAVEIRIGEQGRIQIRGPNLAMGVLRAGQIEPMTDGEGWLTTNDNGHFHRGMLVYDGRADDVINTGGVKLDPALLETQVMQALALDGGIAISRIADDRRGDGIFVALSHEVAGEQDAVEDALRDMLTRRGISPGSSLKLQVVDRIPRTATGKVQRRQLSELYAPQEHSRERETRTDDGIRSLFAQTFRRDSVPDEASFQDLGGDSLNYVEMSIALESRLGSLPANWDVMPLGKLAEFADGPTRAPATMETGIVLRALAITCVVATHSGISLVRGGTFLLFFLIGYNLARFKAPALREGRIFGSLANYARTLVIPYFLLAAVFMIYRGEFQLDTLLLYTNLTELRLTQIFPFWFVQVLVQCLVLTGLLFAIPAARQWAKRSPWAFAFGTTAALVLVWWAAQIAWNTDHLRNLVPQRYLALLWLGWCCYAADTQPRKLLALGLGVAFALVDGGVSRTTGWIGVGLVATLFVPMISVPRLLRPAVQYVSSATFTIFALNGVLAWSVMLVSDKLFGRSFSLLTFVLAFGGCLLVYEAMRRASLLRSAAPQALRPPGRPRRSGFGPVAEPVSRGSVR</sequence>
<dbReference type="Gene3D" id="3.40.50.12780">
    <property type="entry name" value="N-terminal domain of ligase-like"/>
    <property type="match status" value="1"/>
</dbReference>
<keyword evidence="2" id="KW-0436">Ligase</keyword>
<keyword evidence="4" id="KW-0812">Transmembrane</keyword>
<evidence type="ECO:0000313" key="6">
    <source>
        <dbReference type="EMBL" id="MXO62527.1"/>
    </source>
</evidence>
<dbReference type="Gene3D" id="3.30.300.30">
    <property type="match status" value="1"/>
</dbReference>
<feature type="transmembrane region" description="Helical" evidence="4">
    <location>
        <begin position="599"/>
        <end position="624"/>
    </location>
</feature>
<dbReference type="GO" id="GO:0031956">
    <property type="term" value="F:medium-chain fatty acid-CoA ligase activity"/>
    <property type="evidence" value="ECO:0007669"/>
    <property type="project" value="TreeGrafter"/>
</dbReference>
<feature type="transmembrane region" description="Helical" evidence="4">
    <location>
        <begin position="636"/>
        <end position="653"/>
    </location>
</feature>